<feature type="transmembrane region" description="Helical" evidence="1">
    <location>
        <begin position="141"/>
        <end position="168"/>
    </location>
</feature>
<gene>
    <name evidence="2" type="ORF">EH32_03265</name>
</gene>
<keyword evidence="1" id="KW-0812">Transmembrane</keyword>
<evidence type="ECO:0000313" key="2">
    <source>
        <dbReference type="EMBL" id="KEO90022.1"/>
    </source>
</evidence>
<protein>
    <recommendedName>
        <fullName evidence="4">DUF4386 domain-containing protein</fullName>
    </recommendedName>
</protein>
<feature type="transmembrane region" description="Helical" evidence="1">
    <location>
        <begin position="180"/>
        <end position="199"/>
    </location>
</feature>
<reference evidence="2 3" key="1">
    <citation type="submission" date="2014-04" db="EMBL/GenBank/DDBJ databases">
        <title>A comprehensive comparison of genomes of Erythrobacter spp. Strains.</title>
        <authorList>
            <person name="Zheng Q."/>
        </authorList>
    </citation>
    <scope>NUCLEOTIDE SEQUENCE [LARGE SCALE GENOMIC DNA]</scope>
    <source>
        <strain evidence="2 3">DSM 8509</strain>
    </source>
</reference>
<organism evidence="2 3">
    <name type="scientific">Erythrobacter litoralis</name>
    <dbReference type="NCBI Taxonomy" id="39960"/>
    <lineage>
        <taxon>Bacteria</taxon>
        <taxon>Pseudomonadati</taxon>
        <taxon>Pseudomonadota</taxon>
        <taxon>Alphaproteobacteria</taxon>
        <taxon>Sphingomonadales</taxon>
        <taxon>Erythrobacteraceae</taxon>
        <taxon>Erythrobacter/Porphyrobacter group</taxon>
        <taxon>Erythrobacter</taxon>
    </lineage>
</organism>
<dbReference type="KEGG" id="elq:Ga0102493_111584"/>
<accession>A0A074MWP4</accession>
<evidence type="ECO:0000256" key="1">
    <source>
        <dbReference type="SAM" id="Phobius"/>
    </source>
</evidence>
<feature type="transmembrane region" description="Helical" evidence="1">
    <location>
        <begin position="15"/>
        <end position="35"/>
    </location>
</feature>
<comment type="caution">
    <text evidence="2">The sequence shown here is derived from an EMBL/GenBank/DDBJ whole genome shotgun (WGS) entry which is preliminary data.</text>
</comment>
<dbReference type="PATRIC" id="fig|39960.10.peg.666"/>
<feature type="transmembrane region" description="Helical" evidence="1">
    <location>
        <begin position="93"/>
        <end position="121"/>
    </location>
</feature>
<keyword evidence="3" id="KW-1185">Reference proteome</keyword>
<dbReference type="Proteomes" id="UP000027866">
    <property type="component" value="Unassembled WGS sequence"/>
</dbReference>
<feature type="transmembrane region" description="Helical" evidence="1">
    <location>
        <begin position="61"/>
        <end position="81"/>
    </location>
</feature>
<sequence>MTAGAKPAARDVTRIRLGIALLVVSGVMTVAGLALRGPNPVDGHGLDVAAFVEVSLAPTHALTWAILLSNLTLQIFAWMALWAFLRDTPEERLAFWGMVLSIIGNGLFLPIAGIVALTAPMLARLYREGNEAVIAIADSAIFGPLALPFLIVSAFALLFGAALTALVLWRSPLLPRWTAIPYFLHGLCLTFFAQVHFALEFSGGPLLLASALGIAAAVWRHTARPHAAPGDGRGALSPGGR</sequence>
<dbReference type="AlphaFoldDB" id="A0A074MWP4"/>
<name>A0A074MWP4_9SPHN</name>
<feature type="transmembrane region" description="Helical" evidence="1">
    <location>
        <begin position="205"/>
        <end position="223"/>
    </location>
</feature>
<proteinExistence type="predicted"/>
<evidence type="ECO:0000313" key="3">
    <source>
        <dbReference type="Proteomes" id="UP000027866"/>
    </source>
</evidence>
<keyword evidence="1" id="KW-1133">Transmembrane helix</keyword>
<dbReference type="EMBL" id="JMIX01000013">
    <property type="protein sequence ID" value="KEO90022.1"/>
    <property type="molecule type" value="Genomic_DNA"/>
</dbReference>
<evidence type="ECO:0008006" key="4">
    <source>
        <dbReference type="Google" id="ProtNLM"/>
    </source>
</evidence>
<dbReference type="RefSeq" id="WP_034906338.1">
    <property type="nucleotide sequence ID" value="NZ_CP017057.1"/>
</dbReference>
<keyword evidence="1" id="KW-0472">Membrane</keyword>